<evidence type="ECO:0000313" key="3">
    <source>
        <dbReference type="Proteomes" id="UP000811246"/>
    </source>
</evidence>
<gene>
    <name evidence="2" type="ORF">I3842_11G132100</name>
</gene>
<sequence>MASKQILKDLKDLQMKDPPTSCSAGIFFLSEKSPIIFPSFSQFCFYLFIYFILWFSSIFMVTNFFPSSIYDVSIFFFFKLICDVSSF</sequence>
<accession>A0A922DQ68</accession>
<keyword evidence="1" id="KW-1133">Transmembrane helix</keyword>
<protein>
    <submittedName>
        <fullName evidence="2">Uncharacterized protein</fullName>
    </submittedName>
</protein>
<keyword evidence="1" id="KW-0472">Membrane</keyword>
<proteinExistence type="predicted"/>
<organism evidence="2 3">
    <name type="scientific">Carya illinoinensis</name>
    <name type="common">Pecan</name>
    <dbReference type="NCBI Taxonomy" id="32201"/>
    <lineage>
        <taxon>Eukaryota</taxon>
        <taxon>Viridiplantae</taxon>
        <taxon>Streptophyta</taxon>
        <taxon>Embryophyta</taxon>
        <taxon>Tracheophyta</taxon>
        <taxon>Spermatophyta</taxon>
        <taxon>Magnoliopsida</taxon>
        <taxon>eudicotyledons</taxon>
        <taxon>Gunneridae</taxon>
        <taxon>Pentapetalae</taxon>
        <taxon>rosids</taxon>
        <taxon>fabids</taxon>
        <taxon>Fagales</taxon>
        <taxon>Juglandaceae</taxon>
        <taxon>Carya</taxon>
    </lineage>
</organism>
<dbReference type="EMBL" id="CM031835">
    <property type="protein sequence ID" value="KAG6688572.1"/>
    <property type="molecule type" value="Genomic_DNA"/>
</dbReference>
<reference evidence="2" key="1">
    <citation type="submission" date="2021-01" db="EMBL/GenBank/DDBJ databases">
        <authorList>
            <person name="Lovell J.T."/>
            <person name="Bentley N."/>
            <person name="Bhattarai G."/>
            <person name="Jenkins J.W."/>
            <person name="Sreedasyam A."/>
            <person name="Alarcon Y."/>
            <person name="Bock C."/>
            <person name="Boston L."/>
            <person name="Carlson J."/>
            <person name="Cervantes K."/>
            <person name="Clermont K."/>
            <person name="Krom N."/>
            <person name="Kubenka K."/>
            <person name="Mamidi S."/>
            <person name="Mattison C."/>
            <person name="Monteros M."/>
            <person name="Pisani C."/>
            <person name="Plott C."/>
            <person name="Rajasekar S."/>
            <person name="Rhein H.S."/>
            <person name="Rohla C."/>
            <person name="Song M."/>
            <person name="Hilaire R.S."/>
            <person name="Shu S."/>
            <person name="Wells L."/>
            <person name="Wang X."/>
            <person name="Webber J."/>
            <person name="Heerema R.J."/>
            <person name="Klein P."/>
            <person name="Conner P."/>
            <person name="Grauke L."/>
            <person name="Grimwood J."/>
            <person name="Schmutz J."/>
            <person name="Randall J.J."/>
        </authorList>
    </citation>
    <scope>NUCLEOTIDE SEQUENCE</scope>
    <source>
        <tissue evidence="2">Leaf</tissue>
    </source>
</reference>
<keyword evidence="1" id="KW-0812">Transmembrane</keyword>
<comment type="caution">
    <text evidence="2">The sequence shown here is derived from an EMBL/GenBank/DDBJ whole genome shotgun (WGS) entry which is preliminary data.</text>
</comment>
<dbReference type="Proteomes" id="UP000811246">
    <property type="component" value="Chromosome 11"/>
</dbReference>
<dbReference type="AlphaFoldDB" id="A0A922DQ68"/>
<name>A0A922DQ68_CARIL</name>
<feature type="transmembrane region" description="Helical" evidence="1">
    <location>
        <begin position="43"/>
        <end position="65"/>
    </location>
</feature>
<evidence type="ECO:0000256" key="1">
    <source>
        <dbReference type="SAM" id="Phobius"/>
    </source>
</evidence>
<evidence type="ECO:0000313" key="2">
    <source>
        <dbReference type="EMBL" id="KAG6688572.1"/>
    </source>
</evidence>